<sequence length="134" mass="15793">MYNHILYLLYWLANILLLLVVGLVFPDNVVLGNFRFNMVESAIYAGFWTMVVFWAMWDYLYVRDIKLDKVSGRFFIFWAFNFTAFWLVSRFSHIAGFGISSFWWALLLGLVANFAQNFIWGKIVERGKSNLSAY</sequence>
<dbReference type="Proteomes" id="UP000179221">
    <property type="component" value="Unassembled WGS sequence"/>
</dbReference>
<keyword evidence="1" id="KW-1133">Transmembrane helix</keyword>
<dbReference type="AlphaFoldDB" id="A0A1F7YG06"/>
<feature type="transmembrane region" description="Helical" evidence="1">
    <location>
        <begin position="7"/>
        <end position="25"/>
    </location>
</feature>
<evidence type="ECO:0000313" key="2">
    <source>
        <dbReference type="EMBL" id="OGM26276.1"/>
    </source>
</evidence>
<feature type="transmembrane region" description="Helical" evidence="1">
    <location>
        <begin position="45"/>
        <end position="62"/>
    </location>
</feature>
<feature type="transmembrane region" description="Helical" evidence="1">
    <location>
        <begin position="74"/>
        <end position="95"/>
    </location>
</feature>
<feature type="transmembrane region" description="Helical" evidence="1">
    <location>
        <begin position="101"/>
        <end position="120"/>
    </location>
</feature>
<organism evidence="2 3">
    <name type="scientific">Candidatus Woesebacteria bacterium RIFCSPHIGHO2_01_FULL_40_22</name>
    <dbReference type="NCBI Taxonomy" id="1802499"/>
    <lineage>
        <taxon>Bacteria</taxon>
        <taxon>Candidatus Woeseibacteriota</taxon>
    </lineage>
</organism>
<gene>
    <name evidence="2" type="ORF">A2628_03670</name>
</gene>
<evidence type="ECO:0000313" key="3">
    <source>
        <dbReference type="Proteomes" id="UP000179221"/>
    </source>
</evidence>
<name>A0A1F7YG06_9BACT</name>
<comment type="caution">
    <text evidence="2">The sequence shown here is derived from an EMBL/GenBank/DDBJ whole genome shotgun (WGS) entry which is preliminary data.</text>
</comment>
<reference evidence="2 3" key="1">
    <citation type="journal article" date="2016" name="Nat. Commun.">
        <title>Thousands of microbial genomes shed light on interconnected biogeochemical processes in an aquifer system.</title>
        <authorList>
            <person name="Anantharaman K."/>
            <person name="Brown C.T."/>
            <person name="Hug L.A."/>
            <person name="Sharon I."/>
            <person name="Castelle C.J."/>
            <person name="Probst A.J."/>
            <person name="Thomas B.C."/>
            <person name="Singh A."/>
            <person name="Wilkins M.J."/>
            <person name="Karaoz U."/>
            <person name="Brodie E.L."/>
            <person name="Williams K.H."/>
            <person name="Hubbard S.S."/>
            <person name="Banfield J.F."/>
        </authorList>
    </citation>
    <scope>NUCLEOTIDE SEQUENCE [LARGE SCALE GENOMIC DNA]</scope>
</reference>
<protein>
    <submittedName>
        <fullName evidence="2">Uncharacterized protein</fullName>
    </submittedName>
</protein>
<evidence type="ECO:0000256" key="1">
    <source>
        <dbReference type="SAM" id="Phobius"/>
    </source>
</evidence>
<proteinExistence type="predicted"/>
<dbReference type="EMBL" id="MGGL01000014">
    <property type="protein sequence ID" value="OGM26276.1"/>
    <property type="molecule type" value="Genomic_DNA"/>
</dbReference>
<keyword evidence="1" id="KW-0812">Transmembrane</keyword>
<accession>A0A1F7YG06</accession>
<keyword evidence="1" id="KW-0472">Membrane</keyword>